<gene>
    <name evidence="2" type="ORF">GCM10007047_07200</name>
</gene>
<feature type="domain" description="PhoD-like phosphatase metallophosphatase" evidence="1">
    <location>
        <begin position="160"/>
        <end position="352"/>
    </location>
</feature>
<evidence type="ECO:0000259" key="1">
    <source>
        <dbReference type="Pfam" id="PF09423"/>
    </source>
</evidence>
<dbReference type="Pfam" id="PF09423">
    <property type="entry name" value="PhoD"/>
    <property type="match status" value="1"/>
</dbReference>
<dbReference type="Gene3D" id="3.60.21.70">
    <property type="entry name" value="PhoD-like phosphatase"/>
    <property type="match status" value="1"/>
</dbReference>
<name>A0A8J3D9R7_9BACT</name>
<proteinExistence type="predicted"/>
<dbReference type="PANTHER" id="PTHR33987:SF1">
    <property type="entry name" value="CALCINEURIN-LIKE METALLO-PHOSPHOESTERASE SUPERFAMILY PROTEIN"/>
    <property type="match status" value="1"/>
</dbReference>
<evidence type="ECO:0000313" key="3">
    <source>
        <dbReference type="Proteomes" id="UP000642829"/>
    </source>
</evidence>
<dbReference type="EMBL" id="BMXG01000003">
    <property type="protein sequence ID" value="GHB94106.1"/>
    <property type="molecule type" value="Genomic_DNA"/>
</dbReference>
<dbReference type="InterPro" id="IPR018946">
    <property type="entry name" value="PhoD-like_MPP"/>
</dbReference>
<dbReference type="InterPro" id="IPR038607">
    <property type="entry name" value="PhoD-like_sf"/>
</dbReference>
<dbReference type="SUPFAM" id="SSF56300">
    <property type="entry name" value="Metallo-dependent phosphatases"/>
    <property type="match status" value="1"/>
</dbReference>
<organism evidence="2 3">
    <name type="scientific">Cerasicoccus arenae</name>
    <dbReference type="NCBI Taxonomy" id="424488"/>
    <lineage>
        <taxon>Bacteria</taxon>
        <taxon>Pseudomonadati</taxon>
        <taxon>Verrucomicrobiota</taxon>
        <taxon>Opitutia</taxon>
        <taxon>Puniceicoccales</taxon>
        <taxon>Cerasicoccaceae</taxon>
        <taxon>Cerasicoccus</taxon>
    </lineage>
</organism>
<comment type="caution">
    <text evidence="2">The sequence shown here is derived from an EMBL/GenBank/DDBJ whole genome shotgun (WGS) entry which is preliminary data.</text>
</comment>
<reference evidence="2" key="2">
    <citation type="submission" date="2020-09" db="EMBL/GenBank/DDBJ databases">
        <authorList>
            <person name="Sun Q."/>
            <person name="Kim S."/>
        </authorList>
    </citation>
    <scope>NUCLEOTIDE SEQUENCE</scope>
    <source>
        <strain evidence="2">KCTC 12870</strain>
    </source>
</reference>
<evidence type="ECO:0000313" key="2">
    <source>
        <dbReference type="EMBL" id="GHB94106.1"/>
    </source>
</evidence>
<dbReference type="AlphaFoldDB" id="A0A8J3D9R7"/>
<sequence length="413" mass="45657">MVGAPEMRSVPLWVQTDGPAQVAFAYWPASDASQRKETPPSPALPENGFIVERSTGPLTPGTDYHYEVLIDGRPAKLTSDAKFKTTPFYTDRAPPPDFTVALGGGHRVNDPAYDPLNRTPGDGYGIFLAILAKQPDLMIWAGNNVALREPDWGSREGMIARYSQNRAQPELQPLLAAVPQAAVWSESDFGPANTGKHFRNLEDAQNVFELFWANPPAAPSVDGTATSIRYGDAEFFLLDDRSSRDLAHDVDKWRKIMGDDQLDWLRQALRESTATFKVVVTGSPALSPSDSPRNHKIAKHERDAMLDALKSDNIGGLIFVAGGKDFGELTKMVRANAPDLYELTLGPLTDRPADSSSELNFYRVPSTATFKRQFAVMKFHGPEDNRQLTLTVYDTLGEQLWTQTLAAKDMQYK</sequence>
<dbReference type="InterPro" id="IPR029052">
    <property type="entry name" value="Metallo-depent_PP-like"/>
</dbReference>
<protein>
    <submittedName>
        <fullName evidence="2">Alkaline phosphatase</fullName>
    </submittedName>
</protein>
<keyword evidence="3" id="KW-1185">Reference proteome</keyword>
<dbReference type="Proteomes" id="UP000642829">
    <property type="component" value="Unassembled WGS sequence"/>
</dbReference>
<dbReference type="PANTHER" id="PTHR33987">
    <property type="entry name" value="CALCINEURIN-LIKE METALLO-PHOSPHOESTERASE SUPERFAMILY PROTEIN"/>
    <property type="match status" value="1"/>
</dbReference>
<accession>A0A8J3D9R7</accession>
<reference evidence="2" key="1">
    <citation type="journal article" date="2014" name="Int. J. Syst. Evol. Microbiol.">
        <title>Complete genome sequence of Corynebacterium casei LMG S-19264T (=DSM 44701T), isolated from a smear-ripened cheese.</title>
        <authorList>
            <consortium name="US DOE Joint Genome Institute (JGI-PGF)"/>
            <person name="Walter F."/>
            <person name="Albersmeier A."/>
            <person name="Kalinowski J."/>
            <person name="Ruckert C."/>
        </authorList>
    </citation>
    <scope>NUCLEOTIDE SEQUENCE</scope>
    <source>
        <strain evidence="2">KCTC 12870</strain>
    </source>
</reference>